<dbReference type="InterPro" id="IPR032675">
    <property type="entry name" value="LRR_dom_sf"/>
</dbReference>
<protein>
    <recommendedName>
        <fullName evidence="1">F-box domain-containing protein</fullName>
    </recommendedName>
</protein>
<evidence type="ECO:0000313" key="2">
    <source>
        <dbReference type="EMBL" id="KAF5338504.1"/>
    </source>
</evidence>
<dbReference type="PROSITE" id="PS50181">
    <property type="entry name" value="FBOX"/>
    <property type="match status" value="1"/>
</dbReference>
<proteinExistence type="predicted"/>
<reference evidence="2 3" key="1">
    <citation type="journal article" date="2020" name="ISME J.">
        <title>Uncovering the hidden diversity of litter-decomposition mechanisms in mushroom-forming fungi.</title>
        <authorList>
            <person name="Floudas D."/>
            <person name="Bentzer J."/>
            <person name="Ahren D."/>
            <person name="Johansson T."/>
            <person name="Persson P."/>
            <person name="Tunlid A."/>
        </authorList>
    </citation>
    <scope>NUCLEOTIDE SEQUENCE [LARGE SCALE GENOMIC DNA]</scope>
    <source>
        <strain evidence="2 3">CBS 175.51</strain>
    </source>
</reference>
<dbReference type="OrthoDB" id="2817897at2759"/>
<dbReference type="SUPFAM" id="SSF81383">
    <property type="entry name" value="F-box domain"/>
    <property type="match status" value="1"/>
</dbReference>
<dbReference type="Pfam" id="PF12937">
    <property type="entry name" value="F-box-like"/>
    <property type="match status" value="1"/>
</dbReference>
<feature type="domain" description="F-box" evidence="1">
    <location>
        <begin position="93"/>
        <end position="145"/>
    </location>
</feature>
<comment type="caution">
    <text evidence="2">The sequence shown here is derived from an EMBL/GenBank/DDBJ whole genome shotgun (WGS) entry which is preliminary data.</text>
</comment>
<dbReference type="EMBL" id="JAACJK010000013">
    <property type="protein sequence ID" value="KAF5338504.1"/>
    <property type="molecule type" value="Genomic_DNA"/>
</dbReference>
<dbReference type="InterPro" id="IPR001810">
    <property type="entry name" value="F-box_dom"/>
</dbReference>
<evidence type="ECO:0000313" key="3">
    <source>
        <dbReference type="Proteomes" id="UP000541558"/>
    </source>
</evidence>
<keyword evidence="3" id="KW-1185">Reference proteome</keyword>
<gene>
    <name evidence="2" type="ORF">D9611_013278</name>
</gene>
<name>A0A8H5FIY6_9AGAR</name>
<dbReference type="Gene3D" id="3.80.10.10">
    <property type="entry name" value="Ribonuclease Inhibitor"/>
    <property type="match status" value="1"/>
</dbReference>
<evidence type="ECO:0000259" key="1">
    <source>
        <dbReference type="PROSITE" id="PS50181"/>
    </source>
</evidence>
<dbReference type="AlphaFoldDB" id="A0A8H5FIY6"/>
<dbReference type="SUPFAM" id="SSF52047">
    <property type="entry name" value="RNI-like"/>
    <property type="match status" value="1"/>
</dbReference>
<dbReference type="Proteomes" id="UP000541558">
    <property type="component" value="Unassembled WGS sequence"/>
</dbReference>
<dbReference type="Gene3D" id="1.20.1280.50">
    <property type="match status" value="1"/>
</dbReference>
<accession>A0A8H5FIY6</accession>
<organism evidence="2 3">
    <name type="scientific">Ephemerocybe angulata</name>
    <dbReference type="NCBI Taxonomy" id="980116"/>
    <lineage>
        <taxon>Eukaryota</taxon>
        <taxon>Fungi</taxon>
        <taxon>Dikarya</taxon>
        <taxon>Basidiomycota</taxon>
        <taxon>Agaricomycotina</taxon>
        <taxon>Agaricomycetes</taxon>
        <taxon>Agaricomycetidae</taxon>
        <taxon>Agaricales</taxon>
        <taxon>Agaricineae</taxon>
        <taxon>Psathyrellaceae</taxon>
        <taxon>Ephemerocybe</taxon>
    </lineage>
</organism>
<dbReference type="InterPro" id="IPR036047">
    <property type="entry name" value="F-box-like_dom_sf"/>
</dbReference>
<sequence length="567" mass="63999">MPSHPASIIKQSASALSRPYHHLPSFNSPLPIFPVNAYRHTELLSRPPTHSTSIRYQSRAYAQFMPPSPLKGRLPARVPKAEKSSEKTKSRAIAHINELPTEILAHIFTLSDYEKENSVGLLNLACICKFWHEIIYHFPHFWTHLDIVVSFKFKNSGPHGVLLPKLCQHFDRWYGRAGDVPRSLTLTFQKAATKTRVLYDYLTSSNLKWKSLIFKYDLKGSMNFPWLDGLMEHATQASRSPEVDTSDAAPCWSQLETLEIISPKTYYTALNLPLETVAPNLQHLKVRVCEMRGSMACSIFSGSKGLFASLRTVSWEGYRYNGPNSVEFFKSLLRMAPYLEELSCFVSEWGPIFPSEGATVPLLEHTTLRELSLHGSDSFGQALRRISVPRLEALHLGYFRCHERYRERSLTVNSLNSLLRNSSASASAMGVEFGIKVLDLHGTPFTDMGLLAECIAVRETVETLSLEAPPSWKIRTPSAVFFTGLQDLRNSIHQAEELFPRLRLFEVVYNPKKSQVLKRGMADFALFQQDPMELWAKSGKVWAEEGVDLEDPRGGGLGRRGGGWSLL</sequence>